<accession>A0A965ZMX1</accession>
<dbReference type="RefSeq" id="WP_166588457.1">
    <property type="nucleotide sequence ID" value="NZ_WWEO01000045.1"/>
</dbReference>
<dbReference type="Gene3D" id="3.20.80.10">
    <property type="entry name" value="Regulatory factor, effector binding domain"/>
    <property type="match status" value="1"/>
</dbReference>
<protein>
    <recommendedName>
        <fullName evidence="3">GyrI-like small molecule binding domain-containing protein</fullName>
    </recommendedName>
</protein>
<dbReference type="EMBL" id="WWEO01000045">
    <property type="protein sequence ID" value="NCD72516.1"/>
    <property type="molecule type" value="Genomic_DNA"/>
</dbReference>
<dbReference type="AlphaFoldDB" id="A0A965ZMX1"/>
<name>A0A965ZMX1_9SPHI</name>
<comment type="caution">
    <text evidence="1">The sequence shown here is derived from an EMBL/GenBank/DDBJ whole genome shotgun (WGS) entry which is preliminary data.</text>
</comment>
<dbReference type="Proteomes" id="UP000638732">
    <property type="component" value="Unassembled WGS sequence"/>
</dbReference>
<evidence type="ECO:0000313" key="2">
    <source>
        <dbReference type="Proteomes" id="UP000638732"/>
    </source>
</evidence>
<gene>
    <name evidence="1" type="ORF">GSY63_24330</name>
</gene>
<reference evidence="1" key="2">
    <citation type="submission" date="2020-10" db="EMBL/GenBank/DDBJ databases">
        <title>Mucilaginibacter sp. nov., isolated from soil.</title>
        <authorList>
            <person name="Jeon C.O."/>
        </authorList>
    </citation>
    <scope>NUCLEOTIDE SEQUENCE</scope>
    <source>
        <strain evidence="1">R11</strain>
    </source>
</reference>
<organism evidence="1 2">
    <name type="scientific">Mucilaginibacter agri</name>
    <dbReference type="NCBI Taxonomy" id="2695265"/>
    <lineage>
        <taxon>Bacteria</taxon>
        <taxon>Pseudomonadati</taxon>
        <taxon>Bacteroidota</taxon>
        <taxon>Sphingobacteriia</taxon>
        <taxon>Sphingobacteriales</taxon>
        <taxon>Sphingobacteriaceae</taxon>
        <taxon>Mucilaginibacter</taxon>
    </lineage>
</organism>
<sequence length="292" mass="33407">MKLKMYRIILPVIALIVVGAGFFNYTVVYKTIVKASVFNLSPQLSDINQWHKWNKTFFGSENRQITIKVNNPASFTILQKDNRDAAAEHIAIMPLVDTASQVQWIVQQSGFRWLITKISDDDMIERQLADLKNFVESPNAIYGFPIQIVKVTDRVLCTTQKLVTKDSMLAQVPGMLKDIKAFLSRNSISVDKDYYYLSFFPVGNKIELTVALPVTQEVQNGHGFKFLKFPADGRLLVGAYKGNYADLHQLYSAMDRYMADYHLTKVAQVLEAYSLAWDLKKDQNIRVIYPIY</sequence>
<evidence type="ECO:0000313" key="1">
    <source>
        <dbReference type="EMBL" id="NCD72516.1"/>
    </source>
</evidence>
<evidence type="ECO:0008006" key="3">
    <source>
        <dbReference type="Google" id="ProtNLM"/>
    </source>
</evidence>
<proteinExistence type="predicted"/>
<reference evidence="1" key="1">
    <citation type="submission" date="2020-01" db="EMBL/GenBank/DDBJ databases">
        <authorList>
            <person name="Seo Y.L."/>
        </authorList>
    </citation>
    <scope>NUCLEOTIDE SEQUENCE</scope>
    <source>
        <strain evidence="1">R11</strain>
    </source>
</reference>
<dbReference type="InterPro" id="IPR011256">
    <property type="entry name" value="Reg_factor_effector_dom_sf"/>
</dbReference>
<keyword evidence="2" id="KW-1185">Reference proteome</keyword>